<dbReference type="AlphaFoldDB" id="A0A9K3D5T2"/>
<feature type="non-terminal residue" evidence="1">
    <location>
        <position position="1"/>
    </location>
</feature>
<protein>
    <submittedName>
        <fullName evidence="1">Uncharacterized protein</fullName>
    </submittedName>
</protein>
<keyword evidence="2" id="KW-1185">Reference proteome</keyword>
<proteinExistence type="predicted"/>
<name>A0A9K3D5T2_9EUKA</name>
<comment type="caution">
    <text evidence="1">The sequence shown here is derived from an EMBL/GenBank/DDBJ whole genome shotgun (WGS) entry which is preliminary data.</text>
</comment>
<dbReference type="EMBL" id="BDIP01005267">
    <property type="protein sequence ID" value="GIQ89643.1"/>
    <property type="molecule type" value="Genomic_DNA"/>
</dbReference>
<evidence type="ECO:0000313" key="2">
    <source>
        <dbReference type="Proteomes" id="UP000265618"/>
    </source>
</evidence>
<reference evidence="1 2" key="1">
    <citation type="journal article" date="2018" name="PLoS ONE">
        <title>The draft genome of Kipferlia bialata reveals reductive genome evolution in fornicate parasites.</title>
        <authorList>
            <person name="Tanifuji G."/>
            <person name="Takabayashi S."/>
            <person name="Kume K."/>
            <person name="Takagi M."/>
            <person name="Nakayama T."/>
            <person name="Kamikawa R."/>
            <person name="Inagaki Y."/>
            <person name="Hashimoto T."/>
        </authorList>
    </citation>
    <scope>NUCLEOTIDE SEQUENCE [LARGE SCALE GENOMIC DNA]</scope>
    <source>
        <strain evidence="1">NY0173</strain>
    </source>
</reference>
<accession>A0A9K3D5T2</accession>
<evidence type="ECO:0000313" key="1">
    <source>
        <dbReference type="EMBL" id="GIQ89643.1"/>
    </source>
</evidence>
<dbReference type="Proteomes" id="UP000265618">
    <property type="component" value="Unassembled WGS sequence"/>
</dbReference>
<sequence length="181" mass="20319">MMAHPQVQRSWPVRAYTGDNQLSPQLLVISDRHLLAIDPQAASLAFCHRLDTVERVSWDRRSSRLFRVVLPDAEVRVFLSPFRGSILRAISTGMLRAIGNPPSPIPLPDDRLSVPVQGVTAEGVLFAHILTLERAHIVHSQASTGQVFSRHTYADAGSLRQDGHALRFRLNYTADTEYRFQ</sequence>
<organism evidence="1 2">
    <name type="scientific">Kipferlia bialata</name>
    <dbReference type="NCBI Taxonomy" id="797122"/>
    <lineage>
        <taxon>Eukaryota</taxon>
        <taxon>Metamonada</taxon>
        <taxon>Carpediemonas-like organisms</taxon>
        <taxon>Kipferlia</taxon>
    </lineage>
</organism>
<gene>
    <name evidence="1" type="ORF">KIPB_012165</name>
</gene>